<comment type="caution">
    <text evidence="2">The sequence shown here is derived from an EMBL/GenBank/DDBJ whole genome shotgun (WGS) entry which is preliminary data.</text>
</comment>
<evidence type="ECO:0000313" key="2">
    <source>
        <dbReference type="EMBL" id="KAK6984163.1"/>
    </source>
</evidence>
<sequence>MATGSKKVTKKTPPAKKSTAKAASAAAAKPAPAKKAAEKPKPIKAKETAELLRNVTPTCLTRKKRKSPQRLPREEPFSSLEKPEPAIVSLRM</sequence>
<protein>
    <submittedName>
        <fullName evidence="2">Uncharacterized protein</fullName>
    </submittedName>
</protein>
<feature type="compositionally biased region" description="Basic and acidic residues" evidence="1">
    <location>
        <begin position="71"/>
        <end position="84"/>
    </location>
</feature>
<name>A0AAV9ZIG3_9AGAR</name>
<feature type="compositionally biased region" description="Low complexity" evidence="1">
    <location>
        <begin position="15"/>
        <end position="34"/>
    </location>
</feature>
<keyword evidence="3" id="KW-1185">Reference proteome</keyword>
<dbReference type="EMBL" id="JAWWNJ010000141">
    <property type="protein sequence ID" value="KAK6984163.1"/>
    <property type="molecule type" value="Genomic_DNA"/>
</dbReference>
<feature type="region of interest" description="Disordered" evidence="1">
    <location>
        <begin position="1"/>
        <end position="92"/>
    </location>
</feature>
<accession>A0AAV9ZIG3</accession>
<gene>
    <name evidence="2" type="ORF">R3P38DRAFT_3292610</name>
</gene>
<dbReference type="AlphaFoldDB" id="A0AAV9ZIG3"/>
<dbReference type="Proteomes" id="UP001362999">
    <property type="component" value="Unassembled WGS sequence"/>
</dbReference>
<evidence type="ECO:0000313" key="3">
    <source>
        <dbReference type="Proteomes" id="UP001362999"/>
    </source>
</evidence>
<feature type="compositionally biased region" description="Basic and acidic residues" evidence="1">
    <location>
        <begin position="35"/>
        <end position="50"/>
    </location>
</feature>
<organism evidence="2 3">
    <name type="scientific">Favolaschia claudopus</name>
    <dbReference type="NCBI Taxonomy" id="2862362"/>
    <lineage>
        <taxon>Eukaryota</taxon>
        <taxon>Fungi</taxon>
        <taxon>Dikarya</taxon>
        <taxon>Basidiomycota</taxon>
        <taxon>Agaricomycotina</taxon>
        <taxon>Agaricomycetes</taxon>
        <taxon>Agaricomycetidae</taxon>
        <taxon>Agaricales</taxon>
        <taxon>Marasmiineae</taxon>
        <taxon>Mycenaceae</taxon>
        <taxon>Favolaschia</taxon>
    </lineage>
</organism>
<evidence type="ECO:0000256" key="1">
    <source>
        <dbReference type="SAM" id="MobiDB-lite"/>
    </source>
</evidence>
<proteinExistence type="predicted"/>
<reference evidence="2 3" key="1">
    <citation type="journal article" date="2024" name="J Genomics">
        <title>Draft genome sequencing and assembly of Favolaschia claudopus CIRM-BRFM 2984 isolated from oak limbs.</title>
        <authorList>
            <person name="Navarro D."/>
            <person name="Drula E."/>
            <person name="Chaduli D."/>
            <person name="Cazenave R."/>
            <person name="Ahrendt S."/>
            <person name="Wang J."/>
            <person name="Lipzen A."/>
            <person name="Daum C."/>
            <person name="Barry K."/>
            <person name="Grigoriev I.V."/>
            <person name="Favel A."/>
            <person name="Rosso M.N."/>
            <person name="Martin F."/>
        </authorList>
    </citation>
    <scope>NUCLEOTIDE SEQUENCE [LARGE SCALE GENOMIC DNA]</scope>
    <source>
        <strain evidence="2 3">CIRM-BRFM 2984</strain>
    </source>
</reference>